<organism evidence="2 3">
    <name type="scientific">Truncatella angustata</name>
    <dbReference type="NCBI Taxonomy" id="152316"/>
    <lineage>
        <taxon>Eukaryota</taxon>
        <taxon>Fungi</taxon>
        <taxon>Dikarya</taxon>
        <taxon>Ascomycota</taxon>
        <taxon>Pezizomycotina</taxon>
        <taxon>Sordariomycetes</taxon>
        <taxon>Xylariomycetidae</taxon>
        <taxon>Amphisphaeriales</taxon>
        <taxon>Sporocadaceae</taxon>
        <taxon>Truncatella</taxon>
    </lineage>
</organism>
<dbReference type="Proteomes" id="UP000758603">
    <property type="component" value="Unassembled WGS sequence"/>
</dbReference>
<keyword evidence="3" id="KW-1185">Reference proteome</keyword>
<feature type="compositionally biased region" description="Polar residues" evidence="1">
    <location>
        <begin position="100"/>
        <end position="109"/>
    </location>
</feature>
<evidence type="ECO:0000313" key="3">
    <source>
        <dbReference type="Proteomes" id="UP000758603"/>
    </source>
</evidence>
<evidence type="ECO:0000256" key="1">
    <source>
        <dbReference type="SAM" id="MobiDB-lite"/>
    </source>
</evidence>
<accession>A0A9P8UKC6</accession>
<feature type="region of interest" description="Disordered" evidence="1">
    <location>
        <begin position="43"/>
        <end position="112"/>
    </location>
</feature>
<dbReference type="OrthoDB" id="4589403at2759"/>
<proteinExistence type="predicted"/>
<dbReference type="RefSeq" id="XP_045957870.1">
    <property type="nucleotide sequence ID" value="XM_046096208.1"/>
</dbReference>
<protein>
    <submittedName>
        <fullName evidence="2">Uncharacterized protein</fullName>
    </submittedName>
</protein>
<dbReference type="GeneID" id="70125101"/>
<name>A0A9P8UKC6_9PEZI</name>
<feature type="region of interest" description="Disordered" evidence="1">
    <location>
        <begin position="1"/>
        <end position="21"/>
    </location>
</feature>
<comment type="caution">
    <text evidence="2">The sequence shown here is derived from an EMBL/GenBank/DDBJ whole genome shotgun (WGS) entry which is preliminary data.</text>
</comment>
<sequence length="286" mass="32407">MPDYSPQRSSASVPKMTTQTKMTELQRELADYDLHIHKDRTRQLSELTALTSKHTEPTDNGTPMKGRARRKRERALSPITKSPKRVRPETVVPVIEDPEQPQQPFSPSDTIEVHLSDDHDEEDNQSQQELSSHANQAHNLYHDMFEEHAMERQTSPILAIELSDGEVPDREASAICSLRPLFSIPKTSLSRVEDSQGKLDDAVICAVLQVLQQAVGCERLRSVDSLSVDASDHVTTDFGSARILVLIHLPKTEHWVLAHIKEFREEIDVYDSYPLLDDQGSVEKRF</sequence>
<reference evidence="2" key="1">
    <citation type="journal article" date="2021" name="Nat. Commun.">
        <title>Genetic determinants of endophytism in the Arabidopsis root mycobiome.</title>
        <authorList>
            <person name="Mesny F."/>
            <person name="Miyauchi S."/>
            <person name="Thiergart T."/>
            <person name="Pickel B."/>
            <person name="Atanasova L."/>
            <person name="Karlsson M."/>
            <person name="Huettel B."/>
            <person name="Barry K.W."/>
            <person name="Haridas S."/>
            <person name="Chen C."/>
            <person name="Bauer D."/>
            <person name="Andreopoulos W."/>
            <person name="Pangilinan J."/>
            <person name="LaButti K."/>
            <person name="Riley R."/>
            <person name="Lipzen A."/>
            <person name="Clum A."/>
            <person name="Drula E."/>
            <person name="Henrissat B."/>
            <person name="Kohler A."/>
            <person name="Grigoriev I.V."/>
            <person name="Martin F.M."/>
            <person name="Hacquard S."/>
        </authorList>
    </citation>
    <scope>NUCLEOTIDE SEQUENCE</scope>
    <source>
        <strain evidence="2">MPI-SDFR-AT-0073</strain>
    </source>
</reference>
<dbReference type="EMBL" id="JAGPXC010000005">
    <property type="protein sequence ID" value="KAH6653593.1"/>
    <property type="molecule type" value="Genomic_DNA"/>
</dbReference>
<dbReference type="AlphaFoldDB" id="A0A9P8UKC6"/>
<gene>
    <name evidence="2" type="ORF">BKA67DRAFT_325354</name>
</gene>
<evidence type="ECO:0000313" key="2">
    <source>
        <dbReference type="EMBL" id="KAH6653593.1"/>
    </source>
</evidence>